<keyword evidence="8" id="KW-1185">Reference proteome</keyword>
<evidence type="ECO:0000256" key="5">
    <source>
        <dbReference type="SAM" id="Phobius"/>
    </source>
</evidence>
<organism evidence="7 8">
    <name type="scientific">Sphingomonas chungangi</name>
    <dbReference type="NCBI Taxonomy" id="2683589"/>
    <lineage>
        <taxon>Bacteria</taxon>
        <taxon>Pseudomonadati</taxon>
        <taxon>Pseudomonadota</taxon>
        <taxon>Alphaproteobacteria</taxon>
        <taxon>Sphingomonadales</taxon>
        <taxon>Sphingomonadaceae</taxon>
        <taxon>Sphingomonas</taxon>
    </lineage>
</organism>
<evidence type="ECO:0000259" key="6">
    <source>
        <dbReference type="Pfam" id="PF01694"/>
    </source>
</evidence>
<dbReference type="Proteomes" id="UP000570166">
    <property type="component" value="Unassembled WGS sequence"/>
</dbReference>
<keyword evidence="7" id="KW-0378">Hydrolase</keyword>
<dbReference type="Gene3D" id="1.20.1540.10">
    <property type="entry name" value="Rhomboid-like"/>
    <property type="match status" value="1"/>
</dbReference>
<reference evidence="7 8" key="1">
    <citation type="submission" date="2020-07" db="EMBL/GenBank/DDBJ databases">
        <authorList>
            <person name="Sun Q."/>
        </authorList>
    </citation>
    <scope>NUCLEOTIDE SEQUENCE [LARGE SCALE GENOMIC DNA]</scope>
    <source>
        <strain evidence="7 8">CGMCC 1.13654</strain>
    </source>
</reference>
<comment type="caution">
    <text evidence="7">The sequence shown here is derived from an EMBL/GenBank/DDBJ whole genome shotgun (WGS) entry which is preliminary data.</text>
</comment>
<dbReference type="InterPro" id="IPR022764">
    <property type="entry name" value="Peptidase_S54_rhomboid_dom"/>
</dbReference>
<dbReference type="AlphaFoldDB" id="A0A838LC62"/>
<evidence type="ECO:0000256" key="3">
    <source>
        <dbReference type="ARBA" id="ARBA00022989"/>
    </source>
</evidence>
<dbReference type="GO" id="GO:0006508">
    <property type="term" value="P:proteolysis"/>
    <property type="evidence" value="ECO:0007669"/>
    <property type="project" value="UniProtKB-KW"/>
</dbReference>
<feature type="domain" description="Peptidase S54 rhomboid" evidence="6">
    <location>
        <begin position="57"/>
        <end position="205"/>
    </location>
</feature>
<name>A0A838LC62_9SPHN</name>
<dbReference type="SUPFAM" id="SSF144091">
    <property type="entry name" value="Rhomboid-like"/>
    <property type="match status" value="1"/>
</dbReference>
<dbReference type="EMBL" id="JACEIB010000027">
    <property type="protein sequence ID" value="MBA2936219.1"/>
    <property type="molecule type" value="Genomic_DNA"/>
</dbReference>
<keyword evidence="4 5" id="KW-0472">Membrane</keyword>
<keyword evidence="7" id="KW-0645">Protease</keyword>
<gene>
    <name evidence="7" type="ORF">HZF05_19230</name>
</gene>
<keyword evidence="2 5" id="KW-0812">Transmembrane</keyword>
<protein>
    <submittedName>
        <fullName evidence="7">Rhomboid family intramembrane serine protease</fullName>
    </submittedName>
</protein>
<dbReference type="GO" id="GO:0016020">
    <property type="term" value="C:membrane"/>
    <property type="evidence" value="ECO:0007669"/>
    <property type="project" value="UniProtKB-SubCell"/>
</dbReference>
<dbReference type="GO" id="GO:0004252">
    <property type="term" value="F:serine-type endopeptidase activity"/>
    <property type="evidence" value="ECO:0007669"/>
    <property type="project" value="InterPro"/>
</dbReference>
<dbReference type="PANTHER" id="PTHR43066">
    <property type="entry name" value="RHOMBOID-RELATED PROTEIN"/>
    <property type="match status" value="1"/>
</dbReference>
<dbReference type="InterPro" id="IPR035952">
    <property type="entry name" value="Rhomboid-like_sf"/>
</dbReference>
<evidence type="ECO:0000313" key="8">
    <source>
        <dbReference type="Proteomes" id="UP000570166"/>
    </source>
</evidence>
<accession>A0A838LC62</accession>
<feature type="transmembrane region" description="Helical" evidence="5">
    <location>
        <begin position="190"/>
        <end position="208"/>
    </location>
</feature>
<evidence type="ECO:0000313" key="7">
    <source>
        <dbReference type="EMBL" id="MBA2936219.1"/>
    </source>
</evidence>
<feature type="transmembrane region" description="Helical" evidence="5">
    <location>
        <begin position="149"/>
        <end position="170"/>
    </location>
</feature>
<evidence type="ECO:0000256" key="4">
    <source>
        <dbReference type="ARBA" id="ARBA00023136"/>
    </source>
</evidence>
<dbReference type="Pfam" id="PF01694">
    <property type="entry name" value="Rhomboid"/>
    <property type="match status" value="1"/>
</dbReference>
<proteinExistence type="predicted"/>
<evidence type="ECO:0000256" key="1">
    <source>
        <dbReference type="ARBA" id="ARBA00004141"/>
    </source>
</evidence>
<feature type="transmembrane region" description="Helical" evidence="5">
    <location>
        <begin position="63"/>
        <end position="85"/>
    </location>
</feature>
<sequence>MRLPPARATIAIAAVTALAWVAAVLAGQTDRIAMLAGFIPARIGGLQIEGAAPVWLTPLSATLVHAGIWHVGFNLLMIVFCGRLVEASIGPGGVIIAYVVGAYVACAAQYAVAPHSGIPMVGASGAGSALIGAYSLLYSRRRAEGWGPFTGQFLQILWLAIAWIGIQILLDYASADVPGMPEGALIAAPAHVGGFLTGLALARPLLLFRYRDA</sequence>
<feature type="transmembrane region" description="Helical" evidence="5">
    <location>
        <begin position="118"/>
        <end position="137"/>
    </location>
</feature>
<keyword evidence="3 5" id="KW-1133">Transmembrane helix</keyword>
<dbReference type="PANTHER" id="PTHR43066:SF11">
    <property type="entry name" value="PEPTIDASE S54 RHOMBOID DOMAIN-CONTAINING PROTEIN"/>
    <property type="match status" value="1"/>
</dbReference>
<feature type="transmembrane region" description="Helical" evidence="5">
    <location>
        <begin position="92"/>
        <end position="112"/>
    </location>
</feature>
<dbReference type="RefSeq" id="WP_160364095.1">
    <property type="nucleotide sequence ID" value="NZ_JACEIB010000027.1"/>
</dbReference>
<comment type="subcellular location">
    <subcellularLocation>
        <location evidence="1">Membrane</location>
        <topology evidence="1">Multi-pass membrane protein</topology>
    </subcellularLocation>
</comment>
<evidence type="ECO:0000256" key="2">
    <source>
        <dbReference type="ARBA" id="ARBA00022692"/>
    </source>
</evidence>